<sequence>MSKQNNGKNADEQSKAQKLFEQWRKEETLYKEDEKENDNDNNNEKASK</sequence>
<dbReference type="EMBL" id="JBBWSC010000013">
    <property type="protein sequence ID" value="MEL0539111.1"/>
    <property type="molecule type" value="Genomic_DNA"/>
</dbReference>
<feature type="region of interest" description="Disordered" evidence="1">
    <location>
        <begin position="1"/>
        <end position="48"/>
    </location>
</feature>
<evidence type="ECO:0000313" key="2">
    <source>
        <dbReference type="EMBL" id="MEL0539111.1"/>
    </source>
</evidence>
<name>A0ABU9F047_9STAP</name>
<comment type="caution">
    <text evidence="2">The sequence shown here is derived from an EMBL/GenBank/DDBJ whole genome shotgun (WGS) entry which is preliminary data.</text>
</comment>
<organism evidence="2 3">
    <name type="scientific">Staphylococcus debuckii</name>
    <dbReference type="NCBI Taxonomy" id="2044912"/>
    <lineage>
        <taxon>Bacteria</taxon>
        <taxon>Bacillati</taxon>
        <taxon>Bacillota</taxon>
        <taxon>Bacilli</taxon>
        <taxon>Bacillales</taxon>
        <taxon>Staphylococcaceae</taxon>
        <taxon>Staphylococcus</taxon>
    </lineage>
</organism>
<protein>
    <submittedName>
        <fullName evidence="2">Uncharacterized protein</fullName>
    </submittedName>
</protein>
<dbReference type="Proteomes" id="UP001380601">
    <property type="component" value="Unassembled WGS sequence"/>
</dbReference>
<gene>
    <name evidence="2" type="ORF">AADA34_10340</name>
</gene>
<reference evidence="2 3" key="1">
    <citation type="submission" date="2024-04" db="EMBL/GenBank/DDBJ databases">
        <title>Staphylococcus debuckii a clinical isolate.</title>
        <authorList>
            <person name="Magnan C."/>
            <person name="Plumet L."/>
            <person name="Morsli M."/>
            <person name="Molle V."/>
            <person name="Lavigne J.-P."/>
        </authorList>
    </citation>
    <scope>NUCLEOTIDE SEQUENCE [LARGE SCALE GENOMIC DNA]</scope>
    <source>
        <strain evidence="2 3">NSD001</strain>
    </source>
</reference>
<proteinExistence type="predicted"/>
<evidence type="ECO:0000256" key="1">
    <source>
        <dbReference type="SAM" id="MobiDB-lite"/>
    </source>
</evidence>
<dbReference type="RefSeq" id="WP_164711957.1">
    <property type="nucleotide sequence ID" value="NZ_CP033460.1"/>
</dbReference>
<keyword evidence="3" id="KW-1185">Reference proteome</keyword>
<accession>A0ABU9F047</accession>
<evidence type="ECO:0000313" key="3">
    <source>
        <dbReference type="Proteomes" id="UP001380601"/>
    </source>
</evidence>
<feature type="compositionally biased region" description="Basic and acidic residues" evidence="1">
    <location>
        <begin position="21"/>
        <end position="34"/>
    </location>
</feature>